<keyword evidence="2" id="KW-0449">Lipoprotein</keyword>
<evidence type="ECO:0000259" key="5">
    <source>
        <dbReference type="PROSITE" id="PS50846"/>
    </source>
</evidence>
<dbReference type="Proteomes" id="UP000652761">
    <property type="component" value="Unassembled WGS sequence"/>
</dbReference>
<proteinExistence type="inferred from homology"/>
<protein>
    <recommendedName>
        <fullName evidence="5">HMA domain-containing protein</fullName>
    </recommendedName>
</protein>
<dbReference type="PROSITE" id="PS50846">
    <property type="entry name" value="HMA_2"/>
    <property type="match status" value="2"/>
</dbReference>
<keyword evidence="7" id="KW-1185">Reference proteome</keyword>
<evidence type="ECO:0000313" key="6">
    <source>
        <dbReference type="EMBL" id="MQL73179.1"/>
    </source>
</evidence>
<dbReference type="PANTHER" id="PTHR46195:SF2">
    <property type="entry name" value="HEAVY METAL-ASSOCIATED ISOPRENYLATED PLANT PROTEIN 7"/>
    <property type="match status" value="1"/>
</dbReference>
<feature type="domain" description="HMA" evidence="5">
    <location>
        <begin position="216"/>
        <end position="247"/>
    </location>
</feature>
<gene>
    <name evidence="6" type="ORF">Taro_005544</name>
</gene>
<dbReference type="AlphaFoldDB" id="A0A843TY36"/>
<dbReference type="InterPro" id="IPR044577">
    <property type="entry name" value="HIPP4/7/8/17/18/19"/>
</dbReference>
<dbReference type="SUPFAM" id="SSF55008">
    <property type="entry name" value="HMA, heavy metal-associated domain"/>
    <property type="match status" value="1"/>
</dbReference>
<accession>A0A843TY36</accession>
<reference evidence="6" key="1">
    <citation type="submission" date="2017-07" db="EMBL/GenBank/DDBJ databases">
        <title>Taro Niue Genome Assembly and Annotation.</title>
        <authorList>
            <person name="Atibalentja N."/>
            <person name="Keating K."/>
            <person name="Fields C.J."/>
        </authorList>
    </citation>
    <scope>NUCLEOTIDE SEQUENCE</scope>
    <source>
        <strain evidence="6">Niue_2</strain>
        <tissue evidence="6">Leaf</tissue>
    </source>
</reference>
<comment type="similarity">
    <text evidence="3">Belongs to the HIPP family.</text>
</comment>
<feature type="compositionally biased region" description="Low complexity" evidence="4">
    <location>
        <begin position="1"/>
        <end position="10"/>
    </location>
</feature>
<dbReference type="CDD" id="cd00371">
    <property type="entry name" value="HMA"/>
    <property type="match status" value="1"/>
</dbReference>
<dbReference type="GO" id="GO:0046872">
    <property type="term" value="F:metal ion binding"/>
    <property type="evidence" value="ECO:0007669"/>
    <property type="project" value="UniProtKB-KW"/>
</dbReference>
<keyword evidence="2" id="KW-0636">Prenylation</keyword>
<dbReference type="Gene3D" id="3.30.70.100">
    <property type="match status" value="2"/>
</dbReference>
<sequence>MGEVSLLLSPSLPPPPFLPRLPNTFADTADLVPSQEKKKAAKEEKKVEAEGKKEDAAEKKAEGGAEGEKKEDKKKGDEGKKEGAGGVGDGKTAAEGGGGEAGGEKKETPPPPPPEEIVLRVYMHCEGCARKVQRSLAGFPGVEEVKADSRTQMVVVKGKSAAADPLRVVERLQRKSGRKVELLSPIPPKPEEEEEKKEVEAEKPKPEEGKKEEPSVIEVVLKVRMHCDACSQEIKKRILKMKGKQKW</sequence>
<organism evidence="6 7">
    <name type="scientific">Colocasia esculenta</name>
    <name type="common">Wild taro</name>
    <name type="synonym">Arum esculentum</name>
    <dbReference type="NCBI Taxonomy" id="4460"/>
    <lineage>
        <taxon>Eukaryota</taxon>
        <taxon>Viridiplantae</taxon>
        <taxon>Streptophyta</taxon>
        <taxon>Embryophyta</taxon>
        <taxon>Tracheophyta</taxon>
        <taxon>Spermatophyta</taxon>
        <taxon>Magnoliopsida</taxon>
        <taxon>Liliopsida</taxon>
        <taxon>Araceae</taxon>
        <taxon>Aroideae</taxon>
        <taxon>Colocasieae</taxon>
        <taxon>Colocasia</taxon>
    </lineage>
</organism>
<keyword evidence="1" id="KW-0479">Metal-binding</keyword>
<feature type="region of interest" description="Disordered" evidence="4">
    <location>
        <begin position="1"/>
        <end position="117"/>
    </location>
</feature>
<evidence type="ECO:0000313" key="7">
    <source>
        <dbReference type="Proteomes" id="UP000652761"/>
    </source>
</evidence>
<feature type="region of interest" description="Disordered" evidence="4">
    <location>
        <begin position="178"/>
        <end position="214"/>
    </location>
</feature>
<feature type="compositionally biased region" description="Basic and acidic residues" evidence="4">
    <location>
        <begin position="196"/>
        <end position="214"/>
    </location>
</feature>
<feature type="compositionally biased region" description="Gly residues" evidence="4">
    <location>
        <begin position="84"/>
        <end position="101"/>
    </location>
</feature>
<feature type="compositionally biased region" description="Basic and acidic residues" evidence="4">
    <location>
        <begin position="35"/>
        <end position="83"/>
    </location>
</feature>
<dbReference type="OrthoDB" id="785630at2759"/>
<dbReference type="EMBL" id="NMUH01000156">
    <property type="protein sequence ID" value="MQL73179.1"/>
    <property type="molecule type" value="Genomic_DNA"/>
</dbReference>
<dbReference type="Pfam" id="PF00403">
    <property type="entry name" value="HMA"/>
    <property type="match status" value="1"/>
</dbReference>
<evidence type="ECO:0000256" key="1">
    <source>
        <dbReference type="ARBA" id="ARBA00022723"/>
    </source>
</evidence>
<dbReference type="InterPro" id="IPR006121">
    <property type="entry name" value="HMA_dom"/>
</dbReference>
<comment type="caution">
    <text evidence="6">The sequence shown here is derived from an EMBL/GenBank/DDBJ whole genome shotgun (WGS) entry which is preliminary data.</text>
</comment>
<name>A0A843TY36_COLES</name>
<evidence type="ECO:0000256" key="4">
    <source>
        <dbReference type="SAM" id="MobiDB-lite"/>
    </source>
</evidence>
<evidence type="ECO:0000256" key="2">
    <source>
        <dbReference type="ARBA" id="ARBA00023289"/>
    </source>
</evidence>
<feature type="domain" description="HMA" evidence="5">
    <location>
        <begin position="114"/>
        <end position="181"/>
    </location>
</feature>
<dbReference type="InterPro" id="IPR036163">
    <property type="entry name" value="HMA_dom_sf"/>
</dbReference>
<dbReference type="PANTHER" id="PTHR46195">
    <property type="entry name" value="HEAVY METAL-ASSOCIATED ISOPRENYLATED PLANT PROTEIN 7"/>
    <property type="match status" value="1"/>
</dbReference>
<evidence type="ECO:0000256" key="3">
    <source>
        <dbReference type="ARBA" id="ARBA00024045"/>
    </source>
</evidence>